<evidence type="ECO:0000256" key="4">
    <source>
        <dbReference type="ARBA" id="ARBA00022989"/>
    </source>
</evidence>
<organism evidence="7 8">
    <name type="scientific">Ancylostoma caninum</name>
    <name type="common">Dog hookworm</name>
    <dbReference type="NCBI Taxonomy" id="29170"/>
    <lineage>
        <taxon>Eukaryota</taxon>
        <taxon>Metazoa</taxon>
        <taxon>Ecdysozoa</taxon>
        <taxon>Nematoda</taxon>
        <taxon>Chromadorea</taxon>
        <taxon>Rhabditida</taxon>
        <taxon>Rhabditina</taxon>
        <taxon>Rhabditomorpha</taxon>
        <taxon>Strongyloidea</taxon>
        <taxon>Ancylostomatidae</taxon>
        <taxon>Ancylostomatinae</taxon>
        <taxon>Ancylostoma</taxon>
    </lineage>
</organism>
<keyword evidence="3" id="KW-0130">Cell adhesion</keyword>
<evidence type="ECO:0000256" key="6">
    <source>
        <dbReference type="ARBA" id="ARBA00023157"/>
    </source>
</evidence>
<dbReference type="PANTHER" id="PTHR22650">
    <property type="entry name" value="GLYCOPROTEIN IB BETA"/>
    <property type="match status" value="1"/>
</dbReference>
<dbReference type="InterPro" id="IPR052313">
    <property type="entry name" value="GPIb-IX-V_Complex"/>
</dbReference>
<dbReference type="EMBL" id="JOJR01000001">
    <property type="protein sequence ID" value="RCN53794.1"/>
    <property type="molecule type" value="Genomic_DNA"/>
</dbReference>
<comment type="caution">
    <text evidence="7">The sequence shown here is derived from an EMBL/GenBank/DDBJ whole genome shotgun (WGS) entry which is preliminary data.</text>
</comment>
<protein>
    <recommendedName>
        <fullName evidence="9">Leucine Rich repeat-containing domain protein</fullName>
    </recommendedName>
</protein>
<keyword evidence="5" id="KW-0472">Membrane</keyword>
<dbReference type="Pfam" id="PF13855">
    <property type="entry name" value="LRR_8"/>
    <property type="match status" value="1"/>
</dbReference>
<evidence type="ECO:0000313" key="8">
    <source>
        <dbReference type="Proteomes" id="UP000252519"/>
    </source>
</evidence>
<comment type="subcellular location">
    <subcellularLocation>
        <location evidence="1">Membrane</location>
        <topology evidence="1">Single-pass membrane protein</topology>
    </subcellularLocation>
</comment>
<dbReference type="STRING" id="29170.A0A368HB21"/>
<keyword evidence="6" id="KW-1015">Disulfide bond</keyword>
<reference evidence="7 8" key="1">
    <citation type="submission" date="2014-10" db="EMBL/GenBank/DDBJ databases">
        <title>Draft genome of the hookworm Ancylostoma caninum.</title>
        <authorList>
            <person name="Mitreva M."/>
        </authorList>
    </citation>
    <scope>NUCLEOTIDE SEQUENCE [LARGE SCALE GENOMIC DNA]</scope>
    <source>
        <strain evidence="7 8">Baltimore</strain>
    </source>
</reference>
<name>A0A368HB21_ANCCA</name>
<dbReference type="InterPro" id="IPR032675">
    <property type="entry name" value="LRR_dom_sf"/>
</dbReference>
<dbReference type="Proteomes" id="UP000252519">
    <property type="component" value="Unassembled WGS sequence"/>
</dbReference>
<dbReference type="Gene3D" id="3.80.10.10">
    <property type="entry name" value="Ribonuclease Inhibitor"/>
    <property type="match status" value="1"/>
</dbReference>
<proteinExistence type="predicted"/>
<evidence type="ECO:0000256" key="5">
    <source>
        <dbReference type="ARBA" id="ARBA00023136"/>
    </source>
</evidence>
<dbReference type="PANTHER" id="PTHR22650:SF4">
    <property type="entry name" value="LEUCINE-RICH REPEAT AND TRANSMEMBRANE DOMAIN-CONTAINING PROTEIN 2-LIKE"/>
    <property type="match status" value="1"/>
</dbReference>
<keyword evidence="8" id="KW-1185">Reference proteome</keyword>
<evidence type="ECO:0008006" key="9">
    <source>
        <dbReference type="Google" id="ProtNLM"/>
    </source>
</evidence>
<gene>
    <name evidence="7" type="ORF">ANCCAN_00288</name>
</gene>
<evidence type="ECO:0000256" key="1">
    <source>
        <dbReference type="ARBA" id="ARBA00004167"/>
    </source>
</evidence>
<feature type="non-terminal residue" evidence="7">
    <location>
        <position position="1"/>
    </location>
</feature>
<accession>A0A368HB21</accession>
<dbReference type="InterPro" id="IPR001611">
    <property type="entry name" value="Leu-rich_rpt"/>
</dbReference>
<evidence type="ECO:0000313" key="7">
    <source>
        <dbReference type="EMBL" id="RCN53794.1"/>
    </source>
</evidence>
<dbReference type="OrthoDB" id="283575at2759"/>
<evidence type="ECO:0000256" key="3">
    <source>
        <dbReference type="ARBA" id="ARBA00022889"/>
    </source>
</evidence>
<dbReference type="AlphaFoldDB" id="A0A368HB21"/>
<dbReference type="SUPFAM" id="SSF52058">
    <property type="entry name" value="L domain-like"/>
    <property type="match status" value="1"/>
</dbReference>
<sequence>LENFLHFSSLSNNQLKCITPNTFDGLTHLRTLQISGNDLPCDCQVLPLVEWMRANTTRNVEAGQCTRPAEMLGKNLDDLSKDDMRCSDVVESACAGNGDYCPAGCTCQDTIVRCSNKVTIRTAY</sequence>
<evidence type="ECO:0000256" key="2">
    <source>
        <dbReference type="ARBA" id="ARBA00022692"/>
    </source>
</evidence>
<keyword evidence="2" id="KW-0812">Transmembrane</keyword>
<keyword evidence="4" id="KW-1133">Transmembrane helix</keyword>